<proteinExistence type="predicted"/>
<dbReference type="PANTHER" id="PTHR43760:SF1">
    <property type="entry name" value="ENDORIBONUCLEASE L-PSP_CHORISMATE MUTASE-LIKE DOMAIN-CONTAINING PROTEIN"/>
    <property type="match status" value="1"/>
</dbReference>
<dbReference type="CDD" id="cd02199">
    <property type="entry name" value="YjgF_YER057c_UK114_like_1"/>
    <property type="match status" value="1"/>
</dbReference>
<accession>A0A917FC94</accession>
<dbReference type="Proteomes" id="UP000632498">
    <property type="component" value="Unassembled WGS sequence"/>
</dbReference>
<dbReference type="InterPro" id="IPR035959">
    <property type="entry name" value="RutC-like_sf"/>
</dbReference>
<evidence type="ECO:0000313" key="2">
    <source>
        <dbReference type="EMBL" id="GGF64243.1"/>
    </source>
</evidence>
<organism evidence="2 3">
    <name type="scientific">Terasakiella brassicae</name>
    <dbReference type="NCBI Taxonomy" id="1634917"/>
    <lineage>
        <taxon>Bacteria</taxon>
        <taxon>Pseudomonadati</taxon>
        <taxon>Pseudomonadota</taxon>
        <taxon>Alphaproteobacteria</taxon>
        <taxon>Rhodospirillales</taxon>
        <taxon>Terasakiellaceae</taxon>
        <taxon>Terasakiella</taxon>
    </lineage>
</organism>
<dbReference type="EMBL" id="BMHV01000011">
    <property type="protein sequence ID" value="GGF64243.1"/>
    <property type="molecule type" value="Genomic_DNA"/>
</dbReference>
<comment type="caution">
    <text evidence="2">The sequence shown here is derived from an EMBL/GenBank/DDBJ whole genome shotgun (WGS) entry which is preliminary data.</text>
</comment>
<reference evidence="2" key="2">
    <citation type="submission" date="2020-09" db="EMBL/GenBank/DDBJ databases">
        <authorList>
            <person name="Sun Q."/>
            <person name="Zhou Y."/>
        </authorList>
    </citation>
    <scope>NUCLEOTIDE SEQUENCE</scope>
    <source>
        <strain evidence="2">CGMCC 1.15254</strain>
    </source>
</reference>
<reference evidence="2" key="1">
    <citation type="journal article" date="2014" name="Int. J. Syst. Evol. Microbiol.">
        <title>Complete genome sequence of Corynebacterium casei LMG S-19264T (=DSM 44701T), isolated from a smear-ripened cheese.</title>
        <authorList>
            <consortium name="US DOE Joint Genome Institute (JGI-PGF)"/>
            <person name="Walter F."/>
            <person name="Albersmeier A."/>
            <person name="Kalinowski J."/>
            <person name="Ruckert C."/>
        </authorList>
    </citation>
    <scope>NUCLEOTIDE SEQUENCE</scope>
    <source>
        <strain evidence="2">CGMCC 1.15254</strain>
    </source>
</reference>
<dbReference type="SUPFAM" id="SSF55298">
    <property type="entry name" value="YjgF-like"/>
    <property type="match status" value="1"/>
</dbReference>
<name>A0A917FC94_9PROT</name>
<dbReference type="PANTHER" id="PTHR43760">
    <property type="entry name" value="ENDORIBONUCLEASE-RELATED"/>
    <property type="match status" value="1"/>
</dbReference>
<evidence type="ECO:0000313" key="3">
    <source>
        <dbReference type="Proteomes" id="UP000632498"/>
    </source>
</evidence>
<sequence length="156" mass="16444">MAGKIEARLQELGITLPKANKAVANYVPYVITGNLIFVSGQITMLDGELKYIGRYGENLGVEDGMAAARLCGLHLISQVKEAVGGDLDRITRVVKLGGFVASMPEFTDQPKIVNGASDLMVEVFGEPVGQHARAAVGVAALPLGVSVEIDGVFEFA</sequence>
<feature type="domain" description="Endoribonuclease L-PSP/chorismate mutase-like" evidence="1">
    <location>
        <begin position="6"/>
        <end position="143"/>
    </location>
</feature>
<evidence type="ECO:0000259" key="1">
    <source>
        <dbReference type="Pfam" id="PF14588"/>
    </source>
</evidence>
<dbReference type="RefSeq" id="WP_188664017.1">
    <property type="nucleotide sequence ID" value="NZ_BMHV01000011.1"/>
</dbReference>
<dbReference type="Pfam" id="PF14588">
    <property type="entry name" value="YjgF_endoribonc"/>
    <property type="match status" value="1"/>
</dbReference>
<gene>
    <name evidence="2" type="ORF">GCM10011332_17900</name>
</gene>
<keyword evidence="3" id="KW-1185">Reference proteome</keyword>
<dbReference type="AlphaFoldDB" id="A0A917FC94"/>
<protein>
    <recommendedName>
        <fullName evidence="1">Endoribonuclease L-PSP/chorismate mutase-like domain-containing protein</fullName>
    </recommendedName>
</protein>
<dbReference type="InterPro" id="IPR013813">
    <property type="entry name" value="Endoribo_LPSP/chorism_mut-like"/>
</dbReference>
<dbReference type="Gene3D" id="3.30.1330.40">
    <property type="entry name" value="RutC-like"/>
    <property type="match status" value="1"/>
</dbReference>